<dbReference type="AlphaFoldDB" id="A0A552IMU9"/>
<proteinExistence type="predicted"/>
<evidence type="ECO:0008006" key="3">
    <source>
        <dbReference type="Google" id="ProtNLM"/>
    </source>
</evidence>
<dbReference type="Proteomes" id="UP000319191">
    <property type="component" value="Unassembled WGS sequence"/>
</dbReference>
<organism evidence="1 2">
    <name type="scientific">Microcystis novacekii Mn_MB_F_20050700_S1D</name>
    <dbReference type="NCBI Taxonomy" id="2486266"/>
    <lineage>
        <taxon>Bacteria</taxon>
        <taxon>Bacillati</taxon>
        <taxon>Cyanobacteriota</taxon>
        <taxon>Cyanophyceae</taxon>
        <taxon>Oscillatoriophycideae</taxon>
        <taxon>Chroococcales</taxon>
        <taxon>Microcystaceae</taxon>
        <taxon>Microcystis</taxon>
    </lineage>
</organism>
<sequence>MLKSFSRSNPCPICDGSADCRYDPDGALILCHGHIDFDPNHPNWRFVKPSSTLVWGVFVPRKDERFDRNQWREQKAERELRAKREKEARALASLPIEERDKAIRSISEYIGLSRRHRQALLDRGLTDEQIKAGLFFSVARGDRVPAGTPANLAGVVNGKIAASLPGYACITFDRHGHATGWQTRLDNATDGNKYRWAKGTHQSHLPNGELPITVAYPAIKRRESIGFCEGILKPRIAANRWNQRFIGASGGHFKGDNASGEQVIEIVADEKARLGLADGEPLPIDLYPDAGDALNPHVLKRWKKQVEFFRSIGCDPSFIWWDQFEKTDNDCDELTAEEIEGSRRITPEALDRLSYQERMRRAWKKSKTFTPLQTVDQEWVRIDFEPGTITCVKSPLGSGKTQNLVRFIDENRSWLENKSLIIPGYRNSLLHQTIERINATRTVGKRLMFHVENEKISDSHLKP</sequence>
<protein>
    <recommendedName>
        <fullName evidence="3">Replication origin-binding protein domain-containing protein</fullName>
    </recommendedName>
</protein>
<evidence type="ECO:0000313" key="1">
    <source>
        <dbReference type="EMBL" id="TRU84795.1"/>
    </source>
</evidence>
<reference evidence="1 2" key="1">
    <citation type="submission" date="2019-01" db="EMBL/GenBank/DDBJ databases">
        <title>Coherence of Microcystis species and biogeography revealed through population genomics.</title>
        <authorList>
            <person name="Perez-Carrascal O.M."/>
            <person name="Terrat Y."/>
            <person name="Giani A."/>
            <person name="Fortin N."/>
            <person name="Tromas N."/>
            <person name="Shapiro B.J."/>
        </authorList>
    </citation>
    <scope>NUCLEOTIDE SEQUENCE [LARGE SCALE GENOMIC DNA]</scope>
    <source>
        <strain evidence="1">Mn_MB_F_20050700_S1D</strain>
    </source>
</reference>
<dbReference type="EMBL" id="SFAV01000240">
    <property type="protein sequence ID" value="TRU84795.1"/>
    <property type="molecule type" value="Genomic_DNA"/>
</dbReference>
<evidence type="ECO:0000313" key="2">
    <source>
        <dbReference type="Proteomes" id="UP000319191"/>
    </source>
</evidence>
<accession>A0A552IMU9</accession>
<comment type="caution">
    <text evidence="1">The sequence shown here is derived from an EMBL/GenBank/DDBJ whole genome shotgun (WGS) entry which is preliminary data.</text>
</comment>
<gene>
    <name evidence="1" type="ORF">EWV54_17235</name>
</gene>
<name>A0A552IMU9_9CHRO</name>